<evidence type="ECO:0000256" key="1">
    <source>
        <dbReference type="SAM" id="MobiDB-lite"/>
    </source>
</evidence>
<dbReference type="Proteomes" id="UP000054937">
    <property type="component" value="Unassembled WGS sequence"/>
</dbReference>
<comment type="caution">
    <text evidence="2">The sequence shown here is derived from an EMBL/GenBank/DDBJ whole genome shotgun (WGS) entry which is preliminary data.</text>
</comment>
<name>A0A0V0QU21_PSEPJ</name>
<keyword evidence="3" id="KW-1185">Reference proteome</keyword>
<feature type="region of interest" description="Disordered" evidence="1">
    <location>
        <begin position="37"/>
        <end position="65"/>
    </location>
</feature>
<accession>A0A0V0QU21</accession>
<dbReference type="AlphaFoldDB" id="A0A0V0QU21"/>
<feature type="compositionally biased region" description="Polar residues" evidence="1">
    <location>
        <begin position="37"/>
        <end position="49"/>
    </location>
</feature>
<evidence type="ECO:0000313" key="2">
    <source>
        <dbReference type="EMBL" id="KRX05758.1"/>
    </source>
</evidence>
<gene>
    <name evidence="2" type="ORF">PPERSA_09898</name>
</gene>
<dbReference type="EMBL" id="LDAU01000105">
    <property type="protein sequence ID" value="KRX05758.1"/>
    <property type="molecule type" value="Genomic_DNA"/>
</dbReference>
<proteinExistence type="predicted"/>
<evidence type="ECO:0000313" key="3">
    <source>
        <dbReference type="Proteomes" id="UP000054937"/>
    </source>
</evidence>
<organism evidence="2 3">
    <name type="scientific">Pseudocohnilembus persalinus</name>
    <name type="common">Ciliate</name>
    <dbReference type="NCBI Taxonomy" id="266149"/>
    <lineage>
        <taxon>Eukaryota</taxon>
        <taxon>Sar</taxon>
        <taxon>Alveolata</taxon>
        <taxon>Ciliophora</taxon>
        <taxon>Intramacronucleata</taxon>
        <taxon>Oligohymenophorea</taxon>
        <taxon>Scuticociliatia</taxon>
        <taxon>Philasterida</taxon>
        <taxon>Pseudocohnilembidae</taxon>
        <taxon>Pseudocohnilembus</taxon>
    </lineage>
</organism>
<protein>
    <submittedName>
        <fullName evidence="2">Uncharacterized protein</fullName>
    </submittedName>
</protein>
<reference evidence="2 3" key="1">
    <citation type="journal article" date="2015" name="Sci. Rep.">
        <title>Genome of the facultative scuticociliatosis pathogen Pseudocohnilembus persalinus provides insight into its virulence through horizontal gene transfer.</title>
        <authorList>
            <person name="Xiong J."/>
            <person name="Wang G."/>
            <person name="Cheng J."/>
            <person name="Tian M."/>
            <person name="Pan X."/>
            <person name="Warren A."/>
            <person name="Jiang C."/>
            <person name="Yuan D."/>
            <person name="Miao W."/>
        </authorList>
    </citation>
    <scope>NUCLEOTIDE SEQUENCE [LARGE SCALE GENOMIC DNA]</scope>
    <source>
        <strain evidence="2">36N120E</strain>
    </source>
</reference>
<dbReference type="InParanoid" id="A0A0V0QU21"/>
<sequence length="202" mass="23330">MNNNNKQNGKKNEVNISVTHREKNSQQSNLQIPSYKNQMDSSWQSQFSNHESKENRRKSNISNFGSQDAREKILVYPQININMNSSSSGKINLENLKKKNSQLSIPVKNVVSNNNPFRPNINLRNNFNNNINNDVNISTPRKNIRVIRNKSNAALGNSNNSSNNSISQNIEYRAKQIERQSLEREKQIFNNIDKRLYKAINK</sequence>